<reference evidence="1 2" key="1">
    <citation type="journal article" date="2021" name="Hortic Res">
        <title>Chromosome-scale assembly of the Dendrobium chrysotoxum genome enhances the understanding of orchid evolution.</title>
        <authorList>
            <person name="Zhang Y."/>
            <person name="Zhang G.Q."/>
            <person name="Zhang D."/>
            <person name="Liu X.D."/>
            <person name="Xu X.Y."/>
            <person name="Sun W.H."/>
            <person name="Yu X."/>
            <person name="Zhu X."/>
            <person name="Wang Z.W."/>
            <person name="Zhao X."/>
            <person name="Zhong W.Y."/>
            <person name="Chen H."/>
            <person name="Yin W.L."/>
            <person name="Huang T."/>
            <person name="Niu S.C."/>
            <person name="Liu Z.J."/>
        </authorList>
    </citation>
    <scope>NUCLEOTIDE SEQUENCE [LARGE SCALE GENOMIC DNA]</scope>
    <source>
        <strain evidence="1">Lindl</strain>
    </source>
</reference>
<comment type="caution">
    <text evidence="1">The sequence shown here is derived from an EMBL/GenBank/DDBJ whole genome shotgun (WGS) entry which is preliminary data.</text>
</comment>
<evidence type="ECO:0000313" key="1">
    <source>
        <dbReference type="EMBL" id="KAH0461645.1"/>
    </source>
</evidence>
<name>A0AAV7H2C4_DENCH</name>
<gene>
    <name evidence="1" type="ORF">IEQ34_009220</name>
</gene>
<protein>
    <submittedName>
        <fullName evidence="1">Uncharacterized protein</fullName>
    </submittedName>
</protein>
<organism evidence="1 2">
    <name type="scientific">Dendrobium chrysotoxum</name>
    <name type="common">Orchid</name>
    <dbReference type="NCBI Taxonomy" id="161865"/>
    <lineage>
        <taxon>Eukaryota</taxon>
        <taxon>Viridiplantae</taxon>
        <taxon>Streptophyta</taxon>
        <taxon>Embryophyta</taxon>
        <taxon>Tracheophyta</taxon>
        <taxon>Spermatophyta</taxon>
        <taxon>Magnoliopsida</taxon>
        <taxon>Liliopsida</taxon>
        <taxon>Asparagales</taxon>
        <taxon>Orchidaceae</taxon>
        <taxon>Epidendroideae</taxon>
        <taxon>Malaxideae</taxon>
        <taxon>Dendrobiinae</taxon>
        <taxon>Dendrobium</taxon>
    </lineage>
</organism>
<proteinExistence type="predicted"/>
<accession>A0AAV7H2C4</accession>
<keyword evidence="2" id="KW-1185">Reference proteome</keyword>
<sequence>MEVLSDRRCERRQRVGCRLSDRAGDFATGEEARAEGSHHPQPVDCDSACDRVRKWREGAKM</sequence>
<evidence type="ECO:0000313" key="2">
    <source>
        <dbReference type="Proteomes" id="UP000775213"/>
    </source>
</evidence>
<dbReference type="EMBL" id="JAGFBR010000009">
    <property type="protein sequence ID" value="KAH0461645.1"/>
    <property type="molecule type" value="Genomic_DNA"/>
</dbReference>
<dbReference type="Proteomes" id="UP000775213">
    <property type="component" value="Unassembled WGS sequence"/>
</dbReference>
<dbReference type="AlphaFoldDB" id="A0AAV7H2C4"/>